<sequence>MRPRARRPLTVPALFAGAAAVLAGLLSGCGEAGDLRSAGPTPTATGPVRLWPDLPPVTAPPYDYGEIDTVPIPGVRVPSGGVRAMDPIAVVRAEARTYPMSYALPDGPPELLADRLTACVRKDGKNGKGATNAAPKPGACPVLTPYYRDLTGDGREELIIGVRLGRQLTEVRVFMPGARKDPRVLTRIMGTSDQLVSVEVAGRDIILRSVSAGIPGYEYRTAWSWDEQHQAMLPTRDEIVRVKPRSDKPVPGASITASASAAGSDEGTGTGTGTGTGSGEGDGTTEDNRP</sequence>
<evidence type="ECO:0008006" key="4">
    <source>
        <dbReference type="Google" id="ProtNLM"/>
    </source>
</evidence>
<evidence type="ECO:0000313" key="2">
    <source>
        <dbReference type="EMBL" id="QDY79007.1"/>
    </source>
</evidence>
<proteinExistence type="predicted"/>
<name>A0A5B8JC26_9ACTN</name>
<evidence type="ECO:0000313" key="3">
    <source>
        <dbReference type="Proteomes" id="UP000320580"/>
    </source>
</evidence>
<evidence type="ECO:0000256" key="1">
    <source>
        <dbReference type="SAM" id="MobiDB-lite"/>
    </source>
</evidence>
<feature type="region of interest" description="Disordered" evidence="1">
    <location>
        <begin position="241"/>
        <end position="290"/>
    </location>
</feature>
<protein>
    <recommendedName>
        <fullName evidence="4">Lipoprotein</fullName>
    </recommendedName>
</protein>
<feature type="compositionally biased region" description="Gly residues" evidence="1">
    <location>
        <begin position="266"/>
        <end position="282"/>
    </location>
</feature>
<organism evidence="2 3">
    <name type="scientific">Streptomyces qinzhouensis</name>
    <dbReference type="NCBI Taxonomy" id="2599401"/>
    <lineage>
        <taxon>Bacteria</taxon>
        <taxon>Bacillati</taxon>
        <taxon>Actinomycetota</taxon>
        <taxon>Actinomycetes</taxon>
        <taxon>Kitasatosporales</taxon>
        <taxon>Streptomycetaceae</taxon>
        <taxon>Streptomyces</taxon>
    </lineage>
</organism>
<accession>A0A5B8JC26</accession>
<dbReference type="PROSITE" id="PS51257">
    <property type="entry name" value="PROKAR_LIPOPROTEIN"/>
    <property type="match status" value="1"/>
</dbReference>
<gene>
    <name evidence="2" type="ORF">FQU76_23600</name>
</gene>
<reference evidence="2 3" key="1">
    <citation type="submission" date="2019-07" db="EMBL/GenBank/DDBJ databases">
        <authorList>
            <person name="Zhu P."/>
        </authorList>
    </citation>
    <scope>NUCLEOTIDE SEQUENCE [LARGE SCALE GENOMIC DNA]</scope>
    <source>
        <strain evidence="2 3">SSL-25</strain>
    </source>
</reference>
<feature type="compositionally biased region" description="Low complexity" evidence="1">
    <location>
        <begin position="252"/>
        <end position="265"/>
    </location>
</feature>
<dbReference type="OrthoDB" id="4336783at2"/>
<dbReference type="KEGG" id="sqz:FQU76_23600"/>
<dbReference type="Proteomes" id="UP000320580">
    <property type="component" value="Chromosome"/>
</dbReference>
<dbReference type="RefSeq" id="WP_146482314.1">
    <property type="nucleotide sequence ID" value="NZ_CP042266.1"/>
</dbReference>
<dbReference type="EMBL" id="CP042266">
    <property type="protein sequence ID" value="QDY79007.1"/>
    <property type="molecule type" value="Genomic_DNA"/>
</dbReference>
<keyword evidence="3" id="KW-1185">Reference proteome</keyword>
<dbReference type="AlphaFoldDB" id="A0A5B8JC26"/>